<evidence type="ECO:0000256" key="7">
    <source>
        <dbReference type="SAM" id="MobiDB-lite"/>
    </source>
</evidence>
<comment type="catalytic activity">
    <reaction evidence="1 5 6">
        <text>[protein]-peptidylproline (omega=180) = [protein]-peptidylproline (omega=0)</text>
        <dbReference type="Rhea" id="RHEA:16237"/>
        <dbReference type="Rhea" id="RHEA-COMP:10747"/>
        <dbReference type="Rhea" id="RHEA-COMP:10748"/>
        <dbReference type="ChEBI" id="CHEBI:83833"/>
        <dbReference type="ChEBI" id="CHEBI:83834"/>
        <dbReference type="EC" id="5.2.1.8"/>
    </reaction>
</comment>
<dbReference type="RefSeq" id="WP_343889156.1">
    <property type="nucleotide sequence ID" value="NZ_BAAAEH010000017.1"/>
</dbReference>
<keyword evidence="4 5" id="KW-0413">Isomerase</keyword>
<evidence type="ECO:0000256" key="4">
    <source>
        <dbReference type="ARBA" id="ARBA00023235"/>
    </source>
</evidence>
<dbReference type="Proteomes" id="UP001419910">
    <property type="component" value="Unassembled WGS sequence"/>
</dbReference>
<evidence type="ECO:0000256" key="2">
    <source>
        <dbReference type="ARBA" id="ARBA00006577"/>
    </source>
</evidence>
<evidence type="ECO:0000313" key="10">
    <source>
        <dbReference type="Proteomes" id="UP001419910"/>
    </source>
</evidence>
<evidence type="ECO:0000256" key="3">
    <source>
        <dbReference type="ARBA" id="ARBA00023110"/>
    </source>
</evidence>
<dbReference type="InterPro" id="IPR046357">
    <property type="entry name" value="PPIase_dom_sf"/>
</dbReference>
<dbReference type="Pfam" id="PF00254">
    <property type="entry name" value="FKBP_C"/>
    <property type="match status" value="1"/>
</dbReference>
<organism evidence="9 10">
    <name type="scientific">Sphingomonas oligophenolica</name>
    <dbReference type="NCBI Taxonomy" id="301154"/>
    <lineage>
        <taxon>Bacteria</taxon>
        <taxon>Pseudomonadati</taxon>
        <taxon>Pseudomonadota</taxon>
        <taxon>Alphaproteobacteria</taxon>
        <taxon>Sphingomonadales</taxon>
        <taxon>Sphingomonadaceae</taxon>
        <taxon>Sphingomonas</taxon>
    </lineage>
</organism>
<evidence type="ECO:0000256" key="5">
    <source>
        <dbReference type="PROSITE-ProRule" id="PRU00277"/>
    </source>
</evidence>
<keyword evidence="10" id="KW-1185">Reference proteome</keyword>
<evidence type="ECO:0000256" key="6">
    <source>
        <dbReference type="RuleBase" id="RU003915"/>
    </source>
</evidence>
<comment type="caution">
    <text evidence="9">The sequence shown here is derived from an EMBL/GenBank/DDBJ whole genome shotgun (WGS) entry which is preliminary data.</text>
</comment>
<feature type="region of interest" description="Disordered" evidence="7">
    <location>
        <begin position="185"/>
        <end position="215"/>
    </location>
</feature>
<dbReference type="EC" id="5.2.1.8" evidence="6"/>
<dbReference type="Gene3D" id="3.10.50.40">
    <property type="match status" value="1"/>
</dbReference>
<evidence type="ECO:0000313" key="9">
    <source>
        <dbReference type="EMBL" id="MEN2792926.1"/>
    </source>
</evidence>
<dbReference type="PANTHER" id="PTHR43811">
    <property type="entry name" value="FKBP-TYPE PEPTIDYL-PROLYL CIS-TRANS ISOMERASE FKPA"/>
    <property type="match status" value="1"/>
</dbReference>
<gene>
    <name evidence="9" type="ORF">ABC974_25080</name>
</gene>
<name>A0ABU9YAU4_9SPHN</name>
<accession>A0ABU9YAU4</accession>
<protein>
    <recommendedName>
        <fullName evidence="6">Peptidyl-prolyl cis-trans isomerase</fullName>
        <ecNumber evidence="6">5.2.1.8</ecNumber>
    </recommendedName>
</protein>
<dbReference type="PANTHER" id="PTHR43811:SF19">
    <property type="entry name" value="39 KDA FK506-BINDING NUCLEAR PROTEIN"/>
    <property type="match status" value="1"/>
</dbReference>
<feature type="compositionally biased region" description="Low complexity" evidence="7">
    <location>
        <begin position="185"/>
        <end position="197"/>
    </location>
</feature>
<dbReference type="SUPFAM" id="SSF54534">
    <property type="entry name" value="FKBP-like"/>
    <property type="match status" value="1"/>
</dbReference>
<feature type="compositionally biased region" description="Pro residues" evidence="7">
    <location>
        <begin position="198"/>
        <end position="215"/>
    </location>
</feature>
<reference evidence="9 10" key="1">
    <citation type="submission" date="2024-05" db="EMBL/GenBank/DDBJ databases">
        <authorList>
            <person name="Liu Q."/>
            <person name="Xin Y.-H."/>
        </authorList>
    </citation>
    <scope>NUCLEOTIDE SEQUENCE [LARGE SCALE GENOMIC DNA]</scope>
    <source>
        <strain evidence="9 10">CGMCC 1.10181</strain>
    </source>
</reference>
<feature type="domain" description="PPIase FKBP-type" evidence="8">
    <location>
        <begin position="86"/>
        <end position="177"/>
    </location>
</feature>
<evidence type="ECO:0000259" key="8">
    <source>
        <dbReference type="PROSITE" id="PS50059"/>
    </source>
</evidence>
<evidence type="ECO:0000256" key="1">
    <source>
        <dbReference type="ARBA" id="ARBA00000971"/>
    </source>
</evidence>
<dbReference type="EMBL" id="JBDIME010000035">
    <property type="protein sequence ID" value="MEN2792926.1"/>
    <property type="molecule type" value="Genomic_DNA"/>
</dbReference>
<sequence>MASIPPKPKRAVDSRALVFLAIGIIVGALLTLAAFEAPSAWRALNDPARAFLSKNRSSDSTVVETASGLQYKILKPGKGGAKPTDADVALVNYEGKLTDGTTFDKSEQPTPMPVVAADEKTGRQGVVPGFSEALKLMSKGAKYRFWIKPSLGYGDKAAGPIPAHSVLVFDLELLDFLPESVIRQMQMQQQQMQQQGMGPPPGAGAPPPAGAPAGK</sequence>
<dbReference type="InterPro" id="IPR001179">
    <property type="entry name" value="PPIase_FKBP_dom"/>
</dbReference>
<comment type="similarity">
    <text evidence="2 6">Belongs to the FKBP-type PPIase family.</text>
</comment>
<dbReference type="PROSITE" id="PS50059">
    <property type="entry name" value="FKBP_PPIASE"/>
    <property type="match status" value="1"/>
</dbReference>
<dbReference type="GO" id="GO:0003755">
    <property type="term" value="F:peptidyl-prolyl cis-trans isomerase activity"/>
    <property type="evidence" value="ECO:0007669"/>
    <property type="project" value="UniProtKB-EC"/>
</dbReference>
<proteinExistence type="inferred from homology"/>
<keyword evidence="3 5" id="KW-0697">Rotamase</keyword>